<evidence type="ECO:0000313" key="2">
    <source>
        <dbReference type="Proteomes" id="UP001144978"/>
    </source>
</evidence>
<keyword evidence="2" id="KW-1185">Reference proteome</keyword>
<reference evidence="1" key="1">
    <citation type="submission" date="2022-08" db="EMBL/GenBank/DDBJ databases">
        <title>Genome Sequence of Pycnoporus sanguineus.</title>
        <authorList>
            <person name="Buettner E."/>
        </authorList>
    </citation>
    <scope>NUCLEOTIDE SEQUENCE</scope>
    <source>
        <strain evidence="1">CG-C14</strain>
    </source>
</reference>
<comment type="caution">
    <text evidence="1">The sequence shown here is derived from an EMBL/GenBank/DDBJ whole genome shotgun (WGS) entry which is preliminary data.</text>
</comment>
<evidence type="ECO:0000313" key="1">
    <source>
        <dbReference type="EMBL" id="KAJ2984696.1"/>
    </source>
</evidence>
<dbReference type="Proteomes" id="UP001144978">
    <property type="component" value="Unassembled WGS sequence"/>
</dbReference>
<organism evidence="1 2">
    <name type="scientific">Trametes sanguinea</name>
    <dbReference type="NCBI Taxonomy" id="158606"/>
    <lineage>
        <taxon>Eukaryota</taxon>
        <taxon>Fungi</taxon>
        <taxon>Dikarya</taxon>
        <taxon>Basidiomycota</taxon>
        <taxon>Agaricomycotina</taxon>
        <taxon>Agaricomycetes</taxon>
        <taxon>Polyporales</taxon>
        <taxon>Polyporaceae</taxon>
        <taxon>Trametes</taxon>
    </lineage>
</organism>
<dbReference type="EMBL" id="JANSHE010003749">
    <property type="protein sequence ID" value="KAJ2984696.1"/>
    <property type="molecule type" value="Genomic_DNA"/>
</dbReference>
<gene>
    <name evidence="1" type="ORF">NUW54_g10414</name>
</gene>
<proteinExistence type="predicted"/>
<name>A0ACC1NZ95_9APHY</name>
<protein>
    <submittedName>
        <fullName evidence="1">Uncharacterized protein</fullName>
    </submittedName>
</protein>
<accession>A0ACC1NZ95</accession>
<sequence>MSRRNNVRGPSSALTEFLRESGITPTTVARRAQIPQPTETPVAGPSTAPQQDAEDVDMEDVEAAQPADGFESDNLDEPEEPVNPRKRKLTKAAEAKLKAKEKEKAKKKAKKGDDDDYEDEDEDPYSALSKMWKDDLPKPPVGSFENCVRCQKQFTVTKYTVAANPPPGYLCHPCAKSSGSDPFKKPAAPRKRKPAGDKRKVESYEERRLPSLAAICIQVISKHIDDVEALGDIGSMNLDEIAKALAKNRSLNVENAPLFYSIENERLTIPHSSRTLRTRIPQPEPHQPPPRLLRSHG</sequence>